<protein>
    <submittedName>
        <fullName evidence="1">Uncharacterized protein</fullName>
    </submittedName>
</protein>
<organism evidence="1 2">
    <name type="scientific">Halorubrum tebenquichense DSM 14210</name>
    <dbReference type="NCBI Taxonomy" id="1227485"/>
    <lineage>
        <taxon>Archaea</taxon>
        <taxon>Methanobacteriati</taxon>
        <taxon>Methanobacteriota</taxon>
        <taxon>Stenosarchaea group</taxon>
        <taxon>Halobacteria</taxon>
        <taxon>Halobacteriales</taxon>
        <taxon>Haloferacaceae</taxon>
        <taxon>Halorubrum</taxon>
    </lineage>
</organism>
<name>M0DDZ7_9EURY</name>
<gene>
    <name evidence="1" type="ORF">C472_15659</name>
</gene>
<sequence length="74" mass="8605">MFISKGWSRTRRFTHAIDVETAADLHVSFVEITGLNRNFIERLVVRKPTENSMPLGREFLHTLVELVLQLLVRV</sequence>
<comment type="caution">
    <text evidence="1">The sequence shown here is derived from an EMBL/GenBank/DDBJ whole genome shotgun (WGS) entry which is preliminary data.</text>
</comment>
<dbReference type="EMBL" id="AOJD01000081">
    <property type="protein sequence ID" value="ELZ32384.1"/>
    <property type="molecule type" value="Genomic_DNA"/>
</dbReference>
<proteinExistence type="predicted"/>
<dbReference type="Proteomes" id="UP000011523">
    <property type="component" value="Unassembled WGS sequence"/>
</dbReference>
<keyword evidence="2" id="KW-1185">Reference proteome</keyword>
<accession>M0DDZ7</accession>
<dbReference type="AlphaFoldDB" id="M0DDZ7"/>
<evidence type="ECO:0000313" key="2">
    <source>
        <dbReference type="Proteomes" id="UP000011523"/>
    </source>
</evidence>
<reference evidence="1 2" key="1">
    <citation type="journal article" date="2014" name="PLoS Genet.">
        <title>Phylogenetically driven sequencing of extremely halophilic archaea reveals strategies for static and dynamic osmo-response.</title>
        <authorList>
            <person name="Becker E.A."/>
            <person name="Seitzer P.M."/>
            <person name="Tritt A."/>
            <person name="Larsen D."/>
            <person name="Krusor M."/>
            <person name="Yao A.I."/>
            <person name="Wu D."/>
            <person name="Madern D."/>
            <person name="Eisen J.A."/>
            <person name="Darling A.E."/>
            <person name="Facciotti M.T."/>
        </authorList>
    </citation>
    <scope>NUCLEOTIDE SEQUENCE [LARGE SCALE GENOMIC DNA]</scope>
    <source>
        <strain evidence="1 2">DSM 14210</strain>
    </source>
</reference>
<evidence type="ECO:0000313" key="1">
    <source>
        <dbReference type="EMBL" id="ELZ32384.1"/>
    </source>
</evidence>